<keyword evidence="7 8" id="KW-0472">Membrane</keyword>
<dbReference type="Gene3D" id="1.20.120.1770">
    <property type="match status" value="1"/>
</dbReference>
<sequence length="478" mass="53801">MANLLQKATIAKSFSEFYVGCFNATIQSKTISGTTTQSNYGTSSTLQTATSLSISLATRSTSTDVGVNVSWSFSGGFTSVRMAINNLNTQQWAAIGLSTDEKMGEDHIFVCQHMTDNNVTIKRMINPRGYSRPIDAHLTSGGIFTPQETGLQDGVVICLFTLGNFTESKRRSKRQTNGPVLLQTEQYHPLIAIGALDNTMQKHNARLSQSKLVALNRPEKIIYNLNNADGNRSNLMKAHGCIMIFTWILIVSTGIIIARYFKKVGSNRKLCGEAVWFSVHRILMSCAAILTILAFLFILVYRQGSWIENNRPREYAHSIIGILVISFAFIQPFLALFRCHPEDHYRFIYNYLHAFIGFTAFLLSISAIFLAVLFSMFDFKKNVSLGIMIAWTCWIVLIFFTFECVECCFKNDRKHNREFVIPQFDGYGYVMSTISTPYNPNKERSNPMKNKFKCLLLILHVLVACGLSLALMIIISQS</sequence>
<keyword evidence="6 8" id="KW-1133">Transmembrane helix</keyword>
<keyword evidence="4" id="KW-0732">Signal</keyword>
<evidence type="ECO:0000313" key="13">
    <source>
        <dbReference type="Proteomes" id="UP000663829"/>
    </source>
</evidence>
<evidence type="ECO:0000256" key="7">
    <source>
        <dbReference type="ARBA" id="ARBA00023136"/>
    </source>
</evidence>
<feature type="transmembrane region" description="Helical" evidence="8">
    <location>
        <begin position="282"/>
        <end position="303"/>
    </location>
</feature>
<organism evidence="11 13">
    <name type="scientific">Didymodactylos carnosus</name>
    <dbReference type="NCBI Taxonomy" id="1234261"/>
    <lineage>
        <taxon>Eukaryota</taxon>
        <taxon>Metazoa</taxon>
        <taxon>Spiralia</taxon>
        <taxon>Gnathifera</taxon>
        <taxon>Rotifera</taxon>
        <taxon>Eurotatoria</taxon>
        <taxon>Bdelloidea</taxon>
        <taxon>Philodinida</taxon>
        <taxon>Philodinidae</taxon>
        <taxon>Didymodactylos</taxon>
    </lineage>
</organism>
<dbReference type="PANTHER" id="PTHR23130">
    <property type="entry name" value="CYTOCHROME B561 AND DOMON DOMAIN-CONTAINING PROTEIN"/>
    <property type="match status" value="1"/>
</dbReference>
<dbReference type="Pfam" id="PF03188">
    <property type="entry name" value="Cytochrom_B561"/>
    <property type="match status" value="1"/>
</dbReference>
<dbReference type="InterPro" id="IPR006593">
    <property type="entry name" value="Cyt_b561/ferric_Rdtase_TM"/>
</dbReference>
<dbReference type="PROSITE" id="PS50939">
    <property type="entry name" value="CYTOCHROME_B561"/>
    <property type="match status" value="1"/>
</dbReference>
<evidence type="ECO:0000256" key="2">
    <source>
        <dbReference type="ARBA" id="ARBA00022448"/>
    </source>
</evidence>
<evidence type="ECO:0000259" key="10">
    <source>
        <dbReference type="PROSITE" id="PS50939"/>
    </source>
</evidence>
<dbReference type="PROSITE" id="PS50836">
    <property type="entry name" value="DOMON"/>
    <property type="match status" value="1"/>
</dbReference>
<name>A0A815T810_9BILA</name>
<feature type="transmembrane region" description="Helical" evidence="8">
    <location>
        <begin position="454"/>
        <end position="475"/>
    </location>
</feature>
<evidence type="ECO:0000313" key="12">
    <source>
        <dbReference type="EMBL" id="CAF4360520.1"/>
    </source>
</evidence>
<feature type="transmembrane region" description="Helical" evidence="8">
    <location>
        <begin position="383"/>
        <end position="405"/>
    </location>
</feature>
<keyword evidence="3 8" id="KW-0812">Transmembrane</keyword>
<feature type="transmembrane region" description="Helical" evidence="8">
    <location>
        <begin position="242"/>
        <end position="261"/>
    </location>
</feature>
<keyword evidence="13" id="KW-1185">Reference proteome</keyword>
<evidence type="ECO:0000256" key="6">
    <source>
        <dbReference type="ARBA" id="ARBA00022989"/>
    </source>
</evidence>
<evidence type="ECO:0000256" key="8">
    <source>
        <dbReference type="SAM" id="Phobius"/>
    </source>
</evidence>
<evidence type="ECO:0000259" key="9">
    <source>
        <dbReference type="PROSITE" id="PS50836"/>
    </source>
</evidence>
<dbReference type="OrthoDB" id="2419613at2759"/>
<evidence type="ECO:0000313" key="11">
    <source>
        <dbReference type="EMBL" id="CAF1498475.1"/>
    </source>
</evidence>
<reference evidence="11" key="1">
    <citation type="submission" date="2021-02" db="EMBL/GenBank/DDBJ databases">
        <authorList>
            <person name="Nowell W R."/>
        </authorList>
    </citation>
    <scope>NUCLEOTIDE SEQUENCE</scope>
</reference>
<evidence type="ECO:0000256" key="1">
    <source>
        <dbReference type="ARBA" id="ARBA00004370"/>
    </source>
</evidence>
<dbReference type="AlphaFoldDB" id="A0A815T810"/>
<evidence type="ECO:0000256" key="4">
    <source>
        <dbReference type="ARBA" id="ARBA00022729"/>
    </source>
</evidence>
<feature type="transmembrane region" description="Helical" evidence="8">
    <location>
        <begin position="349"/>
        <end position="377"/>
    </location>
</feature>
<dbReference type="Proteomes" id="UP000663829">
    <property type="component" value="Unassembled WGS sequence"/>
</dbReference>
<proteinExistence type="predicted"/>
<dbReference type="EMBL" id="CAJOBC010087753">
    <property type="protein sequence ID" value="CAF4360520.1"/>
    <property type="molecule type" value="Genomic_DNA"/>
</dbReference>
<feature type="transmembrane region" description="Helical" evidence="8">
    <location>
        <begin position="315"/>
        <end position="337"/>
    </location>
</feature>
<evidence type="ECO:0000256" key="3">
    <source>
        <dbReference type="ARBA" id="ARBA00022692"/>
    </source>
</evidence>
<feature type="domain" description="Cytochrome b561" evidence="10">
    <location>
        <begin position="204"/>
        <end position="408"/>
    </location>
</feature>
<accession>A0A815T810</accession>
<evidence type="ECO:0008006" key="14">
    <source>
        <dbReference type="Google" id="ProtNLM"/>
    </source>
</evidence>
<protein>
    <recommendedName>
        <fullName evidence="14">Ferric-chelate reductase 1</fullName>
    </recommendedName>
</protein>
<keyword evidence="2" id="KW-0813">Transport</keyword>
<comment type="caution">
    <text evidence="11">The sequence shown here is derived from an EMBL/GenBank/DDBJ whole genome shotgun (WGS) entry which is preliminary data.</text>
</comment>
<evidence type="ECO:0000256" key="5">
    <source>
        <dbReference type="ARBA" id="ARBA00022982"/>
    </source>
</evidence>
<dbReference type="PANTHER" id="PTHR23130:SF171">
    <property type="entry name" value="OS01G0895300 PROTEIN"/>
    <property type="match status" value="1"/>
</dbReference>
<dbReference type="CDD" id="cd08760">
    <property type="entry name" value="Cyt_b561_FRRS1_like"/>
    <property type="match status" value="1"/>
</dbReference>
<dbReference type="SMART" id="SM00665">
    <property type="entry name" value="B561"/>
    <property type="match status" value="1"/>
</dbReference>
<comment type="subcellular location">
    <subcellularLocation>
        <location evidence="1">Membrane</location>
    </subcellularLocation>
</comment>
<dbReference type="EMBL" id="CAJNOQ010022243">
    <property type="protein sequence ID" value="CAF1498475.1"/>
    <property type="molecule type" value="Genomic_DNA"/>
</dbReference>
<dbReference type="InterPro" id="IPR005018">
    <property type="entry name" value="DOMON_domain"/>
</dbReference>
<gene>
    <name evidence="11" type="ORF">GPM918_LOCUS36573</name>
    <name evidence="12" type="ORF">SRO942_LOCUS37314</name>
</gene>
<keyword evidence="5" id="KW-0249">Electron transport</keyword>
<feature type="domain" description="DOMON" evidence="9">
    <location>
        <begin position="65"/>
        <end position="194"/>
    </location>
</feature>
<dbReference type="Pfam" id="PF03351">
    <property type="entry name" value="DOMON"/>
    <property type="match status" value="1"/>
</dbReference>
<dbReference type="Proteomes" id="UP000681722">
    <property type="component" value="Unassembled WGS sequence"/>
</dbReference>
<dbReference type="GO" id="GO:0016020">
    <property type="term" value="C:membrane"/>
    <property type="evidence" value="ECO:0007669"/>
    <property type="project" value="UniProtKB-SubCell"/>
</dbReference>